<proteinExistence type="predicted"/>
<protein>
    <recommendedName>
        <fullName evidence="4">DUF5709 domain-containing protein</fullName>
    </recommendedName>
</protein>
<evidence type="ECO:0008006" key="4">
    <source>
        <dbReference type="Google" id="ProtNLM"/>
    </source>
</evidence>
<reference evidence="2" key="1">
    <citation type="journal article" date="2014" name="Int. J. Syst. Evol. Microbiol.">
        <title>Complete genome sequence of Corynebacterium casei LMG S-19264T (=DSM 44701T), isolated from a smear-ripened cheese.</title>
        <authorList>
            <consortium name="US DOE Joint Genome Institute (JGI-PGF)"/>
            <person name="Walter F."/>
            <person name="Albersmeier A."/>
            <person name="Kalinowski J."/>
            <person name="Ruckert C."/>
        </authorList>
    </citation>
    <scope>NUCLEOTIDE SEQUENCE</scope>
    <source>
        <strain evidence="2">CGMCC 1.14988</strain>
    </source>
</reference>
<sequence length="114" mass="12453">MSDQDADRLEHGASHETDRLTDDQPPREDIIPVEELRELEDTEADPLISEDDAALPRPTADDLPESQGHDVSLGAKISEDYAERPRLSDEELGTDDFSAAADDLALDDGEQPGV</sequence>
<feature type="compositionally biased region" description="Basic and acidic residues" evidence="1">
    <location>
        <begin position="1"/>
        <end position="36"/>
    </location>
</feature>
<dbReference type="Proteomes" id="UP000650511">
    <property type="component" value="Unassembled WGS sequence"/>
</dbReference>
<feature type="compositionally biased region" description="Acidic residues" evidence="1">
    <location>
        <begin position="104"/>
        <end position="114"/>
    </location>
</feature>
<feature type="compositionally biased region" description="Basic and acidic residues" evidence="1">
    <location>
        <begin position="77"/>
        <end position="89"/>
    </location>
</feature>
<feature type="region of interest" description="Disordered" evidence="1">
    <location>
        <begin position="1"/>
        <end position="114"/>
    </location>
</feature>
<name>A0A8J3ESE9_9ACTN</name>
<evidence type="ECO:0000256" key="1">
    <source>
        <dbReference type="SAM" id="MobiDB-lite"/>
    </source>
</evidence>
<evidence type="ECO:0000313" key="3">
    <source>
        <dbReference type="Proteomes" id="UP000650511"/>
    </source>
</evidence>
<dbReference type="RefSeq" id="WP_130648282.1">
    <property type="nucleotide sequence ID" value="NZ_BMHA01000001.1"/>
</dbReference>
<keyword evidence="3" id="KW-1185">Reference proteome</keyword>
<evidence type="ECO:0000313" key="2">
    <source>
        <dbReference type="EMBL" id="GGI03046.1"/>
    </source>
</evidence>
<comment type="caution">
    <text evidence="2">The sequence shown here is derived from an EMBL/GenBank/DDBJ whole genome shotgun (WGS) entry which is preliminary data.</text>
</comment>
<gene>
    <name evidence="2" type="ORF">GCM10011354_02430</name>
</gene>
<feature type="compositionally biased region" description="Acidic residues" evidence="1">
    <location>
        <begin position="37"/>
        <end position="53"/>
    </location>
</feature>
<dbReference type="AlphaFoldDB" id="A0A8J3ESE9"/>
<accession>A0A8J3ESE9</accession>
<reference evidence="2" key="2">
    <citation type="submission" date="2020-09" db="EMBL/GenBank/DDBJ databases">
        <authorList>
            <person name="Sun Q."/>
            <person name="Zhou Y."/>
        </authorList>
    </citation>
    <scope>NUCLEOTIDE SEQUENCE</scope>
    <source>
        <strain evidence="2">CGMCC 1.14988</strain>
    </source>
</reference>
<organism evidence="2 3">
    <name type="scientific">Egicoccus halophilus</name>
    <dbReference type="NCBI Taxonomy" id="1670830"/>
    <lineage>
        <taxon>Bacteria</taxon>
        <taxon>Bacillati</taxon>
        <taxon>Actinomycetota</taxon>
        <taxon>Nitriliruptoria</taxon>
        <taxon>Egicoccales</taxon>
        <taxon>Egicoccaceae</taxon>
        <taxon>Egicoccus</taxon>
    </lineage>
</organism>
<dbReference type="EMBL" id="BMHA01000001">
    <property type="protein sequence ID" value="GGI03046.1"/>
    <property type="molecule type" value="Genomic_DNA"/>
</dbReference>